<dbReference type="Proteomes" id="UP000886689">
    <property type="component" value="Unassembled WGS sequence"/>
</dbReference>
<dbReference type="EMBL" id="JADJUC010000005">
    <property type="protein sequence ID" value="MBK8523799.1"/>
    <property type="molecule type" value="Genomic_DNA"/>
</dbReference>
<evidence type="ECO:0000313" key="3">
    <source>
        <dbReference type="Proteomes" id="UP000886689"/>
    </source>
</evidence>
<proteinExistence type="predicted"/>
<dbReference type="InterPro" id="IPR009739">
    <property type="entry name" value="LprI-like_N"/>
</dbReference>
<dbReference type="Pfam" id="PF07007">
    <property type="entry name" value="LprI"/>
    <property type="match status" value="1"/>
</dbReference>
<protein>
    <submittedName>
        <fullName evidence="2">DUF1311 domain-containing protein</fullName>
    </submittedName>
</protein>
<reference evidence="2" key="1">
    <citation type="submission" date="2020-10" db="EMBL/GenBank/DDBJ databases">
        <title>Connecting structure to function with the recovery of over 1000 high-quality activated sludge metagenome-assembled genomes encoding full-length rRNA genes using long-read sequencing.</title>
        <authorList>
            <person name="Singleton C.M."/>
            <person name="Petriglieri F."/>
            <person name="Kristensen J.M."/>
            <person name="Kirkegaard R.H."/>
            <person name="Michaelsen T.Y."/>
            <person name="Andersen M.H."/>
            <person name="Karst S.M."/>
            <person name="Dueholm M.S."/>
            <person name="Nielsen P.H."/>
            <person name="Albertsen M."/>
        </authorList>
    </citation>
    <scope>NUCLEOTIDE SEQUENCE</scope>
    <source>
        <strain evidence="2">Hirt_18-Q3-R61-65_BATAC.395</strain>
    </source>
</reference>
<gene>
    <name evidence="2" type="ORF">IPL58_06580</name>
</gene>
<feature type="domain" description="Lysozyme inhibitor LprI-like N-terminal" evidence="1">
    <location>
        <begin position="49"/>
        <end position="140"/>
    </location>
</feature>
<name>A0A9D7PSF6_9PROT</name>
<comment type="caution">
    <text evidence="2">The sequence shown here is derived from an EMBL/GenBank/DDBJ whole genome shotgun (WGS) entry which is preliminary data.</text>
</comment>
<evidence type="ECO:0000259" key="1">
    <source>
        <dbReference type="Pfam" id="PF07007"/>
    </source>
</evidence>
<sequence length="211" mass="23119">MSIMQISRSIRVAMSERGMVFSAKLGRQLILVVLAGLSGFTHGSPSCTGEQADTTACLRQELGEADAALNAAWKARQASAHPALKSQLLSNQQAWIKERNTRCQLPTGTDSRADWLDRLVTSDRMSICVLRETRLRTTELGQMAKTAGAPRYSSLSDFLKIAPLSRSAGKWFFEVSLDRGAIARWQNEVGGKWPTDSGLAARHRKSTTILA</sequence>
<evidence type="ECO:0000313" key="2">
    <source>
        <dbReference type="EMBL" id="MBK8523799.1"/>
    </source>
</evidence>
<organism evidence="2 3">
    <name type="scientific">Candidatus Proximibacter danicus</name>
    <dbReference type="NCBI Taxonomy" id="2954365"/>
    <lineage>
        <taxon>Bacteria</taxon>
        <taxon>Pseudomonadati</taxon>
        <taxon>Pseudomonadota</taxon>
        <taxon>Betaproteobacteria</taxon>
        <taxon>Candidatus Proximibacter</taxon>
    </lineage>
</organism>
<accession>A0A9D7PSF6</accession>
<dbReference type="AlphaFoldDB" id="A0A9D7PSF6"/>
<dbReference type="Gene3D" id="1.20.1270.180">
    <property type="match status" value="1"/>
</dbReference>